<dbReference type="CDD" id="cd11642">
    <property type="entry name" value="SUMT"/>
    <property type="match status" value="1"/>
</dbReference>
<dbReference type="InterPro" id="IPR000878">
    <property type="entry name" value="4pyrrol_Mease"/>
</dbReference>
<evidence type="ECO:0000256" key="3">
    <source>
        <dbReference type="ARBA" id="ARBA00022603"/>
    </source>
</evidence>
<dbReference type="GO" id="GO:0032259">
    <property type="term" value="P:methylation"/>
    <property type="evidence" value="ECO:0007669"/>
    <property type="project" value="UniProtKB-KW"/>
</dbReference>
<keyword evidence="4 8" id="KW-0808">Transferase</keyword>
<dbReference type="InterPro" id="IPR050161">
    <property type="entry name" value="Siro_Cobalamin_biosynth"/>
</dbReference>
<dbReference type="NCBIfam" id="TIGR01469">
    <property type="entry name" value="cobA_cysG_Cterm"/>
    <property type="match status" value="1"/>
</dbReference>
<dbReference type="Gene3D" id="3.30.950.10">
    <property type="entry name" value="Methyltransferase, Cobalt-precorrin-4 Transmethylase, Domain 2"/>
    <property type="match status" value="1"/>
</dbReference>
<evidence type="ECO:0000256" key="5">
    <source>
        <dbReference type="ARBA" id="ARBA00022691"/>
    </source>
</evidence>
<accession>A0ABW2IIG0</accession>
<dbReference type="Proteomes" id="UP001596492">
    <property type="component" value="Unassembled WGS sequence"/>
</dbReference>
<evidence type="ECO:0000313" key="11">
    <source>
        <dbReference type="Proteomes" id="UP001596492"/>
    </source>
</evidence>
<dbReference type="Pfam" id="PF00590">
    <property type="entry name" value="TP_methylase"/>
    <property type="match status" value="1"/>
</dbReference>
<evidence type="ECO:0000256" key="7">
    <source>
        <dbReference type="ARBA" id="ARBA00025705"/>
    </source>
</evidence>
<reference evidence="11" key="1">
    <citation type="journal article" date="2019" name="Int. J. Syst. Evol. Microbiol.">
        <title>The Global Catalogue of Microorganisms (GCM) 10K type strain sequencing project: providing services to taxonomists for standard genome sequencing and annotation.</title>
        <authorList>
            <consortium name="The Broad Institute Genomics Platform"/>
            <consortium name="The Broad Institute Genome Sequencing Center for Infectious Disease"/>
            <person name="Wu L."/>
            <person name="Ma J."/>
        </authorList>
    </citation>
    <scope>NUCLEOTIDE SEQUENCE [LARGE SCALE GENOMIC DNA]</scope>
    <source>
        <strain evidence="11">CCUG 51308</strain>
    </source>
</reference>
<keyword evidence="6" id="KW-0627">Porphyrin biosynthesis</keyword>
<feature type="domain" description="Tetrapyrrole methylase" evidence="9">
    <location>
        <begin position="7"/>
        <end position="217"/>
    </location>
</feature>
<dbReference type="SUPFAM" id="SSF53790">
    <property type="entry name" value="Tetrapyrrole methylase"/>
    <property type="match status" value="1"/>
</dbReference>
<comment type="similarity">
    <text evidence="1 8">Belongs to the precorrin methyltransferase family.</text>
</comment>
<dbReference type="EMBL" id="JBHTBR010000002">
    <property type="protein sequence ID" value="MFC7290600.1"/>
    <property type="molecule type" value="Genomic_DNA"/>
</dbReference>
<evidence type="ECO:0000259" key="9">
    <source>
        <dbReference type="Pfam" id="PF00590"/>
    </source>
</evidence>
<dbReference type="InterPro" id="IPR014776">
    <property type="entry name" value="4pyrrole_Mease_sub2"/>
</dbReference>
<comment type="caution">
    <text evidence="10">The sequence shown here is derived from an EMBL/GenBank/DDBJ whole genome shotgun (WGS) entry which is preliminary data.</text>
</comment>
<keyword evidence="3 8" id="KW-0489">Methyltransferase</keyword>
<dbReference type="InterPro" id="IPR035996">
    <property type="entry name" value="4pyrrol_Methylase_sf"/>
</dbReference>
<dbReference type="EC" id="2.1.1.107" evidence="2"/>
<dbReference type="NCBIfam" id="NF004790">
    <property type="entry name" value="PRK06136.1"/>
    <property type="match status" value="1"/>
</dbReference>
<dbReference type="InterPro" id="IPR014777">
    <property type="entry name" value="4pyrrole_Mease_sub1"/>
</dbReference>
<evidence type="ECO:0000256" key="2">
    <source>
        <dbReference type="ARBA" id="ARBA00012162"/>
    </source>
</evidence>
<evidence type="ECO:0000256" key="8">
    <source>
        <dbReference type="RuleBase" id="RU003960"/>
    </source>
</evidence>
<keyword evidence="5" id="KW-0949">S-adenosyl-L-methionine</keyword>
<proteinExistence type="inferred from homology"/>
<dbReference type="InterPro" id="IPR006366">
    <property type="entry name" value="CobA/CysG_C"/>
</dbReference>
<evidence type="ECO:0000313" key="10">
    <source>
        <dbReference type="EMBL" id="MFC7290600.1"/>
    </source>
</evidence>
<dbReference type="PROSITE" id="PS00840">
    <property type="entry name" value="SUMT_2"/>
    <property type="match status" value="1"/>
</dbReference>
<protein>
    <recommendedName>
        <fullName evidence="2">uroporphyrinogen-III C-methyltransferase</fullName>
        <ecNumber evidence="2">2.1.1.107</ecNumber>
    </recommendedName>
</protein>
<gene>
    <name evidence="10" type="primary">cobA</name>
    <name evidence="10" type="ORF">ACFQS8_03140</name>
</gene>
<dbReference type="PANTHER" id="PTHR45790">
    <property type="entry name" value="SIROHEME SYNTHASE-RELATED"/>
    <property type="match status" value="1"/>
</dbReference>
<evidence type="ECO:0000256" key="4">
    <source>
        <dbReference type="ARBA" id="ARBA00022679"/>
    </source>
</evidence>
<dbReference type="RefSeq" id="WP_382165620.1">
    <property type="nucleotide sequence ID" value="NZ_JBHTBR010000002.1"/>
</dbReference>
<keyword evidence="11" id="KW-1185">Reference proteome</keyword>
<dbReference type="GO" id="GO:0004851">
    <property type="term" value="F:uroporphyrin-III C-methyltransferase activity"/>
    <property type="evidence" value="ECO:0007669"/>
    <property type="project" value="UniProtKB-EC"/>
</dbReference>
<dbReference type="Gene3D" id="3.40.1010.10">
    <property type="entry name" value="Cobalt-precorrin-4 Transmethylase, Domain 1"/>
    <property type="match status" value="1"/>
</dbReference>
<comment type="pathway">
    <text evidence="7">Porphyrin-containing compound metabolism; siroheme biosynthesis; precorrin-2 from uroporphyrinogen III: step 1/1.</text>
</comment>
<dbReference type="InterPro" id="IPR003043">
    <property type="entry name" value="Uropor_MeTrfase_CS"/>
</dbReference>
<organism evidence="10 11">
    <name type="scientific">Hirschia litorea</name>
    <dbReference type="NCBI Taxonomy" id="1199156"/>
    <lineage>
        <taxon>Bacteria</taxon>
        <taxon>Pseudomonadati</taxon>
        <taxon>Pseudomonadota</taxon>
        <taxon>Alphaproteobacteria</taxon>
        <taxon>Hyphomonadales</taxon>
        <taxon>Hyphomonadaceae</taxon>
        <taxon>Hirschia</taxon>
    </lineage>
</organism>
<dbReference type="PANTHER" id="PTHR45790:SF3">
    <property type="entry name" value="S-ADENOSYL-L-METHIONINE-DEPENDENT UROPORPHYRINOGEN III METHYLTRANSFERASE, CHLOROPLASTIC"/>
    <property type="match status" value="1"/>
</dbReference>
<evidence type="ECO:0000256" key="6">
    <source>
        <dbReference type="ARBA" id="ARBA00023244"/>
    </source>
</evidence>
<evidence type="ECO:0000256" key="1">
    <source>
        <dbReference type="ARBA" id="ARBA00005879"/>
    </source>
</evidence>
<sequence>MMKSKGKLTLIGCGPGAADLLTMRAVSRIRSSDIVLYDRLVSQEVLELIPENIERAYVGKKPGDGGVQQGELNQLIQRSVLKGLKVSRLKSGDPMIFGRAAEEIAAASIVGAEVEIVPGVTAALAAASESVITVTERAELQSFIVTTGRAADADTSPDWAKIVRPGVCVAFYMGVAQAWKIQSNLMIAGVPADAPADWIENAGTDKMRNVKTVLGRLAHDTTEQKVQNPAILLIRYPYSLQNEARQKASMVSL</sequence>
<name>A0ABW2IIG0_9PROT</name>